<proteinExistence type="predicted"/>
<organism evidence="1 2">
    <name type="scientific">Vanrija pseudolonga</name>
    <dbReference type="NCBI Taxonomy" id="143232"/>
    <lineage>
        <taxon>Eukaryota</taxon>
        <taxon>Fungi</taxon>
        <taxon>Dikarya</taxon>
        <taxon>Basidiomycota</taxon>
        <taxon>Agaricomycotina</taxon>
        <taxon>Tremellomycetes</taxon>
        <taxon>Trichosporonales</taxon>
        <taxon>Trichosporonaceae</taxon>
        <taxon>Vanrija</taxon>
    </lineage>
</organism>
<gene>
    <name evidence="1" type="ORF">LOC62_04G006095</name>
</gene>
<name>A0AAF0Y9Q4_9TREE</name>
<dbReference type="Proteomes" id="UP000827549">
    <property type="component" value="Chromosome 4"/>
</dbReference>
<dbReference type="GeneID" id="87809322"/>
<keyword evidence="2" id="KW-1185">Reference proteome</keyword>
<dbReference type="AlphaFoldDB" id="A0AAF0Y9Q4"/>
<dbReference type="EMBL" id="CP086717">
    <property type="protein sequence ID" value="WOO82615.1"/>
    <property type="molecule type" value="Genomic_DNA"/>
</dbReference>
<evidence type="ECO:0000313" key="2">
    <source>
        <dbReference type="Proteomes" id="UP000827549"/>
    </source>
</evidence>
<sequence>MAPVYAAMEGAGDLLLFPNVQTLRLDHHDHWKPEDYAFRQYRDDRRGRTPGLPPGLPPMELALFDCPDVCIYGEFYAVEALAYLPLRNFSGSSLTVHTGSLEAITWSNMQRGWRRLVVYHTDIEGFQMTPDFKVLASPSEGYAHRTYHPTYARVGGKASPILTCPSA</sequence>
<protein>
    <submittedName>
        <fullName evidence="1">Uncharacterized protein</fullName>
    </submittedName>
</protein>
<reference evidence="1" key="1">
    <citation type="submission" date="2023-10" db="EMBL/GenBank/DDBJ databases">
        <authorList>
            <person name="Noh H."/>
        </authorList>
    </citation>
    <scope>NUCLEOTIDE SEQUENCE</scope>
    <source>
        <strain evidence="1">DUCC4014</strain>
    </source>
</reference>
<evidence type="ECO:0000313" key="1">
    <source>
        <dbReference type="EMBL" id="WOO82615.1"/>
    </source>
</evidence>
<accession>A0AAF0Y9Q4</accession>
<dbReference type="RefSeq" id="XP_062628647.1">
    <property type="nucleotide sequence ID" value="XM_062772663.1"/>
</dbReference>